<dbReference type="Gene3D" id="3.40.50.150">
    <property type="entry name" value="Vaccinia Virus protein VP39"/>
    <property type="match status" value="1"/>
</dbReference>
<dbReference type="InterPro" id="IPR029063">
    <property type="entry name" value="SAM-dependent_MTases_sf"/>
</dbReference>
<accession>A0ABQ5UST1</accession>
<evidence type="ECO:0008006" key="3">
    <source>
        <dbReference type="Google" id="ProtNLM"/>
    </source>
</evidence>
<dbReference type="Proteomes" id="UP001161405">
    <property type="component" value="Unassembled WGS sequence"/>
</dbReference>
<dbReference type="Pfam" id="PF13489">
    <property type="entry name" value="Methyltransf_23"/>
    <property type="match status" value="1"/>
</dbReference>
<comment type="caution">
    <text evidence="1">The sequence shown here is derived from an EMBL/GenBank/DDBJ whole genome shotgun (WGS) entry which is preliminary data.</text>
</comment>
<evidence type="ECO:0000313" key="2">
    <source>
        <dbReference type="Proteomes" id="UP001161405"/>
    </source>
</evidence>
<dbReference type="SUPFAM" id="SSF53335">
    <property type="entry name" value="S-adenosyl-L-methionine-dependent methyltransferases"/>
    <property type="match status" value="1"/>
</dbReference>
<evidence type="ECO:0000313" key="1">
    <source>
        <dbReference type="EMBL" id="GLQ17618.1"/>
    </source>
</evidence>
<reference evidence="1" key="1">
    <citation type="journal article" date="2014" name="Int. J. Syst. Evol. Microbiol.">
        <title>Complete genome of a new Firmicutes species belonging to the dominant human colonic microbiota ('Ruminococcus bicirculans') reveals two chromosomes and a selective capacity to utilize plant glucans.</title>
        <authorList>
            <consortium name="NISC Comparative Sequencing Program"/>
            <person name="Wegmann U."/>
            <person name="Louis P."/>
            <person name="Goesmann A."/>
            <person name="Henrissat B."/>
            <person name="Duncan S.H."/>
            <person name="Flint H.J."/>
        </authorList>
    </citation>
    <scope>NUCLEOTIDE SEQUENCE</scope>
    <source>
        <strain evidence="1">NBRC 107169</strain>
    </source>
</reference>
<name>A0ABQ5UST1_9HYPH</name>
<sequence>MFQGENIHQAWIDDCARYLQCIFGDKIAGKTVVDYGFGRGNWSLAFRQLGAEHVISIEASQNAAENFKRYVKDHEIQNISVQLGNTDDQELHIEADIVFLYGILHHVKHPERLLGSARHWLKDEQSQILAYAYDAGSMREMLVSACRKLLGTEKPEPSWELALHPLARHRAVDDLVAPIVSFWTPKQLVDVANDAGLKPIGQEKDFSNFQNKSLAPEFDPYILLLKANAAQEETIEPIANAHQYIDEYKVIGEALDLVVQHAPAQSKPNIAIGIFNSWFAGAQPASFEDKLFYLWRYLCHAINTMPQDLVFASTSDELETLLFLTRRMSHKKSDELMRNCEMLKDKITNNSFRI</sequence>
<protein>
    <recommendedName>
        <fullName evidence="3">Methyltransferase domain-containing protein</fullName>
    </recommendedName>
</protein>
<proteinExistence type="predicted"/>
<organism evidence="1 2">
    <name type="scientific">Maritalea porphyrae</name>
    <dbReference type="NCBI Taxonomy" id="880732"/>
    <lineage>
        <taxon>Bacteria</taxon>
        <taxon>Pseudomonadati</taxon>
        <taxon>Pseudomonadota</taxon>
        <taxon>Alphaproteobacteria</taxon>
        <taxon>Hyphomicrobiales</taxon>
        <taxon>Devosiaceae</taxon>
        <taxon>Maritalea</taxon>
    </lineage>
</organism>
<dbReference type="EMBL" id="BSNI01000002">
    <property type="protein sequence ID" value="GLQ17618.1"/>
    <property type="molecule type" value="Genomic_DNA"/>
</dbReference>
<gene>
    <name evidence="1" type="ORF">GCM10007879_18670</name>
</gene>
<dbReference type="CDD" id="cd02440">
    <property type="entry name" value="AdoMet_MTases"/>
    <property type="match status" value="1"/>
</dbReference>
<keyword evidence="2" id="KW-1185">Reference proteome</keyword>
<reference evidence="1" key="2">
    <citation type="submission" date="2023-01" db="EMBL/GenBank/DDBJ databases">
        <title>Draft genome sequence of Maritalea porphyrae strain NBRC 107169.</title>
        <authorList>
            <person name="Sun Q."/>
            <person name="Mori K."/>
        </authorList>
    </citation>
    <scope>NUCLEOTIDE SEQUENCE</scope>
    <source>
        <strain evidence="1">NBRC 107169</strain>
    </source>
</reference>